<comment type="caution">
    <text evidence="2">The sequence shown here is derived from an EMBL/GenBank/DDBJ whole genome shotgun (WGS) entry which is preliminary data.</text>
</comment>
<dbReference type="Pfam" id="PF14301">
    <property type="entry name" value="DUF4376"/>
    <property type="match status" value="1"/>
</dbReference>
<dbReference type="InterPro" id="IPR025484">
    <property type="entry name" value="DUF4376"/>
</dbReference>
<evidence type="ECO:0000259" key="1">
    <source>
        <dbReference type="Pfam" id="PF14301"/>
    </source>
</evidence>
<dbReference type="Proteomes" id="UP000361468">
    <property type="component" value="Unassembled WGS sequence"/>
</dbReference>
<name>A0ABY6WM66_9BURK</name>
<accession>A0ABY6WM66</accession>
<evidence type="ECO:0000313" key="3">
    <source>
        <dbReference type="Proteomes" id="UP000361468"/>
    </source>
</evidence>
<evidence type="ECO:0000313" key="2">
    <source>
        <dbReference type="EMBL" id="VVE69243.1"/>
    </source>
</evidence>
<sequence length="180" mass="19055">MPILFSPSKAAFYDTNIVSVVAPDDAVVTTPEARADMISALGRGCTISVAADGSLVIADPPLSNRKSALIAQFYAACQSAIYAGFSSAALGASHFYPTADLDQRNLQSAVLAGQGQTGAWSTPLWCQSGTEWTFAPHSAAQLTQVNADWVAHRVSAQQRYFDLVAEINAATEDQLSAITW</sequence>
<protein>
    <recommendedName>
        <fullName evidence="1">DUF4376 domain-containing protein</fullName>
    </recommendedName>
</protein>
<keyword evidence="3" id="KW-1185">Reference proteome</keyword>
<dbReference type="RefSeq" id="WP_150646401.1">
    <property type="nucleotide sequence ID" value="NZ_CABPSO010000010.1"/>
</dbReference>
<feature type="domain" description="DUF4376" evidence="1">
    <location>
        <begin position="65"/>
        <end position="175"/>
    </location>
</feature>
<reference evidence="2 3" key="1">
    <citation type="submission" date="2019-08" db="EMBL/GenBank/DDBJ databases">
        <authorList>
            <person name="Peeters C."/>
        </authorList>
    </citation>
    <scope>NUCLEOTIDE SEQUENCE [LARGE SCALE GENOMIC DNA]</scope>
    <source>
        <strain evidence="2 3">LMG 31119</strain>
    </source>
</reference>
<organism evidence="2 3">
    <name type="scientific">Pandoraea pnomenusa</name>
    <dbReference type="NCBI Taxonomy" id="93220"/>
    <lineage>
        <taxon>Bacteria</taxon>
        <taxon>Pseudomonadati</taxon>
        <taxon>Pseudomonadota</taxon>
        <taxon>Betaproteobacteria</taxon>
        <taxon>Burkholderiales</taxon>
        <taxon>Burkholderiaceae</taxon>
        <taxon>Pandoraea</taxon>
    </lineage>
</organism>
<gene>
    <name evidence="2" type="ORF">PPN31119_03220</name>
</gene>
<proteinExistence type="predicted"/>
<dbReference type="EMBL" id="CABPSO010000010">
    <property type="protein sequence ID" value="VVE69243.1"/>
    <property type="molecule type" value="Genomic_DNA"/>
</dbReference>